<organism evidence="2 3">
    <name type="scientific">Champsocephalus gunnari</name>
    <name type="common">Mackerel icefish</name>
    <dbReference type="NCBI Taxonomy" id="52237"/>
    <lineage>
        <taxon>Eukaryota</taxon>
        <taxon>Metazoa</taxon>
        <taxon>Chordata</taxon>
        <taxon>Craniata</taxon>
        <taxon>Vertebrata</taxon>
        <taxon>Euteleostomi</taxon>
        <taxon>Actinopterygii</taxon>
        <taxon>Neopterygii</taxon>
        <taxon>Teleostei</taxon>
        <taxon>Neoteleostei</taxon>
        <taxon>Acanthomorphata</taxon>
        <taxon>Eupercaria</taxon>
        <taxon>Perciformes</taxon>
        <taxon>Notothenioidei</taxon>
        <taxon>Channichthyidae</taxon>
        <taxon>Champsocephalus</taxon>
    </lineage>
</organism>
<accession>A0AAN8HZ58</accession>
<feature type="compositionally biased region" description="Basic and acidic residues" evidence="1">
    <location>
        <begin position="13"/>
        <end position="27"/>
    </location>
</feature>
<evidence type="ECO:0000313" key="3">
    <source>
        <dbReference type="Proteomes" id="UP001331515"/>
    </source>
</evidence>
<evidence type="ECO:0000313" key="2">
    <source>
        <dbReference type="EMBL" id="KAK5933128.1"/>
    </source>
</evidence>
<comment type="caution">
    <text evidence="2">The sequence shown here is derived from an EMBL/GenBank/DDBJ whole genome shotgun (WGS) entry which is preliminary data.</text>
</comment>
<reference evidence="2 3" key="1">
    <citation type="journal article" date="2023" name="Mol. Biol. Evol.">
        <title>Genomics of Secondarily Temperate Adaptation in the Only Non-Antarctic Icefish.</title>
        <authorList>
            <person name="Rivera-Colon A.G."/>
            <person name="Rayamajhi N."/>
            <person name="Minhas B.F."/>
            <person name="Madrigal G."/>
            <person name="Bilyk K.T."/>
            <person name="Yoon V."/>
            <person name="Hune M."/>
            <person name="Gregory S."/>
            <person name="Cheng C.H.C."/>
            <person name="Catchen J.M."/>
        </authorList>
    </citation>
    <scope>NUCLEOTIDE SEQUENCE [LARGE SCALE GENOMIC DNA]</scope>
    <source>
        <tissue evidence="2">White muscle</tissue>
    </source>
</reference>
<feature type="region of interest" description="Disordered" evidence="1">
    <location>
        <begin position="1"/>
        <end position="27"/>
    </location>
</feature>
<keyword evidence="3" id="KW-1185">Reference proteome</keyword>
<protein>
    <submittedName>
        <fullName evidence="2">Uncharacterized protein</fullName>
    </submittedName>
</protein>
<gene>
    <name evidence="2" type="ORF">CgunFtcFv8_004780</name>
</gene>
<evidence type="ECO:0000256" key="1">
    <source>
        <dbReference type="SAM" id="MobiDB-lite"/>
    </source>
</evidence>
<dbReference type="Proteomes" id="UP001331515">
    <property type="component" value="Unassembled WGS sequence"/>
</dbReference>
<sequence length="71" mass="8311">MEDLGDRSGFAQTHEEEPCQNLRDTERELSARERMLQSCLPDFQTQLTHNERLTERSFPNTLLQVSRTCIT</sequence>
<dbReference type="EMBL" id="JAURVH010001515">
    <property type="protein sequence ID" value="KAK5933128.1"/>
    <property type="molecule type" value="Genomic_DNA"/>
</dbReference>
<proteinExistence type="predicted"/>
<dbReference type="AlphaFoldDB" id="A0AAN8HZ58"/>
<name>A0AAN8HZ58_CHAGU</name>